<reference evidence="13 14" key="1">
    <citation type="submission" date="2018-08" db="EMBL/GenBank/DDBJ databases">
        <title>Verrucosispora craniellae sp. nov., isolated from a marine sponge in the South China Sea.</title>
        <authorList>
            <person name="Li L."/>
            <person name="Lin H.W."/>
        </authorList>
    </citation>
    <scope>NUCLEOTIDE SEQUENCE [LARGE SCALE GENOMIC DNA]</scope>
    <source>
        <strain evidence="13 14">LHW63014</strain>
    </source>
</reference>
<evidence type="ECO:0000256" key="2">
    <source>
        <dbReference type="ARBA" id="ARBA00009046"/>
    </source>
</evidence>
<dbReference type="GO" id="GO:0046872">
    <property type="term" value="F:metal ion binding"/>
    <property type="evidence" value="ECO:0007669"/>
    <property type="project" value="UniProtKB-KW"/>
</dbReference>
<dbReference type="GO" id="GO:0004518">
    <property type="term" value="F:nuclease activity"/>
    <property type="evidence" value="ECO:0007669"/>
    <property type="project" value="UniProtKB-KW"/>
</dbReference>
<dbReference type="Pfam" id="PF22590">
    <property type="entry name" value="Cas3-like_C_2"/>
    <property type="match status" value="1"/>
</dbReference>
<dbReference type="InterPro" id="IPR038257">
    <property type="entry name" value="CRISPR-assoc_Cas3_HD_sf"/>
</dbReference>
<keyword evidence="8" id="KW-0067">ATP-binding</keyword>
<evidence type="ECO:0000259" key="11">
    <source>
        <dbReference type="PROSITE" id="PS51192"/>
    </source>
</evidence>
<evidence type="ECO:0000313" key="13">
    <source>
        <dbReference type="EMBL" id="RFS43369.1"/>
    </source>
</evidence>
<dbReference type="SMART" id="SM00487">
    <property type="entry name" value="DEXDc"/>
    <property type="match status" value="1"/>
</dbReference>
<accession>A0A372FS81</accession>
<name>A0A372FS81_9ACTN</name>
<dbReference type="PROSITE" id="PS51192">
    <property type="entry name" value="HELICASE_ATP_BIND_1"/>
    <property type="match status" value="1"/>
</dbReference>
<dbReference type="GO" id="GO:0016787">
    <property type="term" value="F:hydrolase activity"/>
    <property type="evidence" value="ECO:0007669"/>
    <property type="project" value="UniProtKB-KW"/>
</dbReference>
<dbReference type="PANTHER" id="PTHR47963">
    <property type="entry name" value="DEAD-BOX ATP-DEPENDENT RNA HELICASE 47, MITOCHONDRIAL"/>
    <property type="match status" value="1"/>
</dbReference>
<keyword evidence="7" id="KW-0347">Helicase</keyword>
<dbReference type="Pfam" id="PF18019">
    <property type="entry name" value="Cas3_HD"/>
    <property type="match status" value="1"/>
</dbReference>
<dbReference type="Proteomes" id="UP000262621">
    <property type="component" value="Unassembled WGS sequence"/>
</dbReference>
<comment type="similarity">
    <text evidence="2">In the central section; belongs to the CRISPR-associated helicase Cas3 family.</text>
</comment>
<keyword evidence="6" id="KW-0378">Hydrolase</keyword>
<keyword evidence="9" id="KW-0051">Antiviral defense</keyword>
<dbReference type="NCBIfam" id="TIGR01596">
    <property type="entry name" value="cas3_HD"/>
    <property type="match status" value="1"/>
</dbReference>
<dbReference type="InterPro" id="IPR027417">
    <property type="entry name" value="P-loop_NTPase"/>
</dbReference>
<evidence type="ECO:0000256" key="5">
    <source>
        <dbReference type="ARBA" id="ARBA00022741"/>
    </source>
</evidence>
<dbReference type="SUPFAM" id="SSF52540">
    <property type="entry name" value="P-loop containing nucleoside triphosphate hydrolases"/>
    <property type="match status" value="1"/>
</dbReference>
<dbReference type="PROSITE" id="PS51643">
    <property type="entry name" value="HD_CAS3"/>
    <property type="match status" value="1"/>
</dbReference>
<comment type="similarity">
    <text evidence="1">In the N-terminal section; belongs to the CRISPR-associated nuclease Cas3-HD family.</text>
</comment>
<dbReference type="PANTHER" id="PTHR47963:SF9">
    <property type="entry name" value="CRISPR-ASSOCIATED ENDONUCLEASE_HELICASE CAS3"/>
    <property type="match status" value="1"/>
</dbReference>
<feature type="region of interest" description="Disordered" evidence="10">
    <location>
        <begin position="793"/>
        <end position="827"/>
    </location>
</feature>
<dbReference type="InterPro" id="IPR011545">
    <property type="entry name" value="DEAD/DEAH_box_helicase_dom"/>
</dbReference>
<protein>
    <submittedName>
        <fullName evidence="13">CRISPR-associated helicase Cas3</fullName>
    </submittedName>
</protein>
<dbReference type="AlphaFoldDB" id="A0A372FS81"/>
<dbReference type="InterPro" id="IPR006474">
    <property type="entry name" value="Helicase_Cas3_CRISPR-ass_core"/>
</dbReference>
<dbReference type="InterPro" id="IPR014001">
    <property type="entry name" value="Helicase_ATP-bd"/>
</dbReference>
<dbReference type="InterPro" id="IPR006483">
    <property type="entry name" value="CRISPR-assoc_Cas3_HD"/>
</dbReference>
<keyword evidence="4" id="KW-0479">Metal-binding</keyword>
<dbReference type="GO" id="GO:0003723">
    <property type="term" value="F:RNA binding"/>
    <property type="evidence" value="ECO:0007669"/>
    <property type="project" value="TreeGrafter"/>
</dbReference>
<keyword evidence="3" id="KW-0540">Nuclease</keyword>
<evidence type="ECO:0000256" key="3">
    <source>
        <dbReference type="ARBA" id="ARBA00022722"/>
    </source>
</evidence>
<dbReference type="SUPFAM" id="SSF109604">
    <property type="entry name" value="HD-domain/PDEase-like"/>
    <property type="match status" value="1"/>
</dbReference>
<evidence type="ECO:0000256" key="1">
    <source>
        <dbReference type="ARBA" id="ARBA00006847"/>
    </source>
</evidence>
<dbReference type="NCBIfam" id="TIGR01587">
    <property type="entry name" value="cas3_core"/>
    <property type="match status" value="1"/>
</dbReference>
<dbReference type="InterPro" id="IPR054712">
    <property type="entry name" value="Cas3-like_dom"/>
</dbReference>
<dbReference type="GO" id="GO:0003724">
    <property type="term" value="F:RNA helicase activity"/>
    <property type="evidence" value="ECO:0007669"/>
    <property type="project" value="TreeGrafter"/>
</dbReference>
<evidence type="ECO:0000313" key="14">
    <source>
        <dbReference type="Proteomes" id="UP000262621"/>
    </source>
</evidence>
<gene>
    <name evidence="13" type="primary">cas3</name>
    <name evidence="13" type="ORF">D0Q02_28175</name>
</gene>
<evidence type="ECO:0000256" key="4">
    <source>
        <dbReference type="ARBA" id="ARBA00022723"/>
    </source>
</evidence>
<dbReference type="GO" id="GO:0051607">
    <property type="term" value="P:defense response to virus"/>
    <property type="evidence" value="ECO:0007669"/>
    <property type="project" value="UniProtKB-KW"/>
</dbReference>
<evidence type="ECO:0000256" key="9">
    <source>
        <dbReference type="ARBA" id="ARBA00023118"/>
    </source>
</evidence>
<dbReference type="CDD" id="cd17930">
    <property type="entry name" value="DEXHc_cas3"/>
    <property type="match status" value="1"/>
</dbReference>
<feature type="domain" description="Helicase ATP-binding" evidence="11">
    <location>
        <begin position="307"/>
        <end position="517"/>
    </location>
</feature>
<dbReference type="EMBL" id="QVFU01000064">
    <property type="protein sequence ID" value="RFS43369.1"/>
    <property type="molecule type" value="Genomic_DNA"/>
</dbReference>
<dbReference type="SMART" id="SM00490">
    <property type="entry name" value="HELICc"/>
    <property type="match status" value="1"/>
</dbReference>
<dbReference type="CDD" id="cd09641">
    <property type="entry name" value="Cas3''_I"/>
    <property type="match status" value="1"/>
</dbReference>
<evidence type="ECO:0000259" key="12">
    <source>
        <dbReference type="PROSITE" id="PS51643"/>
    </source>
</evidence>
<evidence type="ECO:0000256" key="8">
    <source>
        <dbReference type="ARBA" id="ARBA00022840"/>
    </source>
</evidence>
<dbReference type="InterPro" id="IPR001650">
    <property type="entry name" value="Helicase_C-like"/>
</dbReference>
<proteinExistence type="inferred from homology"/>
<evidence type="ECO:0000256" key="6">
    <source>
        <dbReference type="ARBA" id="ARBA00022801"/>
    </source>
</evidence>
<dbReference type="Pfam" id="PF00270">
    <property type="entry name" value="DEAD"/>
    <property type="match status" value="1"/>
</dbReference>
<keyword evidence="5" id="KW-0547">Nucleotide-binding</keyword>
<organism evidence="13 14">
    <name type="scientific">Micromonospora craniellae</name>
    <dbReference type="NCBI Taxonomy" id="2294034"/>
    <lineage>
        <taxon>Bacteria</taxon>
        <taxon>Bacillati</taxon>
        <taxon>Actinomycetota</taxon>
        <taxon>Actinomycetes</taxon>
        <taxon>Micromonosporales</taxon>
        <taxon>Micromonosporaceae</taxon>
        <taxon>Micromonospora</taxon>
    </lineage>
</organism>
<dbReference type="Gene3D" id="1.10.3210.30">
    <property type="match status" value="1"/>
</dbReference>
<feature type="domain" description="HD Cas3-type" evidence="12">
    <location>
        <begin position="32"/>
        <end position="239"/>
    </location>
</feature>
<comment type="caution">
    <text evidence="13">The sequence shown here is derived from an EMBL/GenBank/DDBJ whole genome shotgun (WGS) entry which is preliminary data.</text>
</comment>
<dbReference type="Gene3D" id="3.40.50.300">
    <property type="entry name" value="P-loop containing nucleotide triphosphate hydrolases"/>
    <property type="match status" value="2"/>
</dbReference>
<evidence type="ECO:0000256" key="10">
    <source>
        <dbReference type="SAM" id="MobiDB-lite"/>
    </source>
</evidence>
<evidence type="ECO:0000256" key="7">
    <source>
        <dbReference type="ARBA" id="ARBA00022806"/>
    </source>
</evidence>
<feature type="compositionally biased region" description="Basic and acidic residues" evidence="10">
    <location>
        <begin position="817"/>
        <end position="827"/>
    </location>
</feature>
<dbReference type="GO" id="GO:0005524">
    <property type="term" value="F:ATP binding"/>
    <property type="evidence" value="ECO:0007669"/>
    <property type="project" value="UniProtKB-KW"/>
</dbReference>
<keyword evidence="14" id="KW-1185">Reference proteome</keyword>
<dbReference type="InterPro" id="IPR050547">
    <property type="entry name" value="DEAD_box_RNA_helicases"/>
</dbReference>
<sequence length="827" mass="90571">MDGVGVAAVPLSGEQVDVRAFWGKAGAAKQGEETVPHPLICHTLDTAAVAELLYERLLSAACRAELDVAFAPLGGHTATWVGLFCGVHDLGKLSPAFQALRADVAARLLPPEAVVQTDRLSRIRARGGRTDTLHGILTCHHVRQLLIEWGAEPATARTVAQAIGGHHGSFFSDSVLLDAEVAVPDHGGRRWARWAEELFCRTAELLGLPDPRTVGWSQVQLGIGGAVALAGLTTVSDWIASGSIRKATHAGSDVDLVAYLRLARERAVEQVVHRLGWSAWQPAGDLGFVALYGQQPRPLQRACERMLSTKHRPGILIVEAPTGEGKTKIALQATFGLVDRLRLAGFFVAMPTRATSNQVFDEVDALVAGVDPTLSVKLLHGTAAEHLADRRARTARSEPIAAEHVGTDDPAGAQDAAVREWFTRLKALLAPLAVGTVDRILQGGIRSSWAPVPLVGLSNRVLILDEVHGYQVYMSTILDRILWWMGRLGVPVILLSATLPRVRREALLRHWYAGVRRSRPEEVEVSLPALTYPHALWLDDRGVPEVVQAEASDTNADRRIALLQLTDADLIEWVLRQARVGRGVAVVHNLVRRVDHTVAMLEEATNGLPDSKRPQIVALTGQLTAAVRATVEQELRERFGRDGSRAPQGGFVVVATQVLEQSLDLDFDAMVSDPAPVDSLIQRAGRLHRFRKIDPQSPPTLAVVGVTENDAGPTWPLYTTNIYQDAVLLRTWALLRGRQELRMPDDVPDMVDAVYSEPDRIVYPAGWQTRWHRAQQKLDRAQRADHDMAKALYLPPPTVPDALRELTRHPRHSGHTRKPDGRSRRDG</sequence>